<evidence type="ECO:0000313" key="1">
    <source>
        <dbReference type="EMBL" id="GHF23500.1"/>
    </source>
</evidence>
<protein>
    <submittedName>
        <fullName evidence="1">Uncharacterized protein</fullName>
    </submittedName>
</protein>
<dbReference type="Proteomes" id="UP000617531">
    <property type="component" value="Unassembled WGS sequence"/>
</dbReference>
<dbReference type="AlphaFoldDB" id="A0A8J3GSU7"/>
<evidence type="ECO:0000313" key="2">
    <source>
        <dbReference type="Proteomes" id="UP000617531"/>
    </source>
</evidence>
<reference evidence="1" key="1">
    <citation type="journal article" date="2014" name="Int. J. Syst. Evol. Microbiol.">
        <title>Complete genome sequence of Corynebacterium casei LMG S-19264T (=DSM 44701T), isolated from a smear-ripened cheese.</title>
        <authorList>
            <consortium name="US DOE Joint Genome Institute (JGI-PGF)"/>
            <person name="Walter F."/>
            <person name="Albersmeier A."/>
            <person name="Kalinowski J."/>
            <person name="Ruckert C."/>
        </authorList>
    </citation>
    <scope>NUCLEOTIDE SEQUENCE</scope>
    <source>
        <strain evidence="1">CGMCC 1.16548</strain>
    </source>
</reference>
<sequence length="72" mass="7809">MTHAARTTQRGGMRAAGLVGEVGMTRVSMMLDNVSSFLYILTIDDPSRFLARRHIPEVADPVATTPLPSARP</sequence>
<dbReference type="EMBL" id="BNAI01000007">
    <property type="protein sequence ID" value="GHF23500.1"/>
    <property type="molecule type" value="Genomic_DNA"/>
</dbReference>
<accession>A0A8J3GSU7</accession>
<name>A0A8J3GSU7_9MICO</name>
<keyword evidence="2" id="KW-1185">Reference proteome</keyword>
<reference evidence="1" key="2">
    <citation type="submission" date="2020-09" db="EMBL/GenBank/DDBJ databases">
        <authorList>
            <person name="Sun Q."/>
            <person name="Zhou Y."/>
        </authorList>
    </citation>
    <scope>NUCLEOTIDE SEQUENCE</scope>
    <source>
        <strain evidence="1">CGMCC 1.16548</strain>
    </source>
</reference>
<organism evidence="1 2">
    <name type="scientific">Pseudolysinimonas yzui</name>
    <dbReference type="NCBI Taxonomy" id="2708254"/>
    <lineage>
        <taxon>Bacteria</taxon>
        <taxon>Bacillati</taxon>
        <taxon>Actinomycetota</taxon>
        <taxon>Actinomycetes</taxon>
        <taxon>Micrococcales</taxon>
        <taxon>Microbacteriaceae</taxon>
        <taxon>Pseudolysinimonas</taxon>
    </lineage>
</organism>
<gene>
    <name evidence="1" type="ORF">GCM10011600_25780</name>
</gene>
<comment type="caution">
    <text evidence="1">The sequence shown here is derived from an EMBL/GenBank/DDBJ whole genome shotgun (WGS) entry which is preliminary data.</text>
</comment>
<proteinExistence type="predicted"/>